<accession>A0AAJ7VZJ1</accession>
<evidence type="ECO:0000256" key="1">
    <source>
        <dbReference type="SAM" id="Phobius"/>
    </source>
</evidence>
<protein>
    <submittedName>
        <fullName evidence="4">Uncharacterized protein LOC107265949</fullName>
    </submittedName>
</protein>
<dbReference type="Pfam" id="PF12248">
    <property type="entry name" value="Methyltransf_FA"/>
    <property type="match status" value="1"/>
</dbReference>
<evidence type="ECO:0000313" key="4">
    <source>
        <dbReference type="RefSeq" id="XP_024938974.1"/>
    </source>
</evidence>
<gene>
    <name evidence="4" type="primary">LOC107265949</name>
</gene>
<name>A0AAJ7VZJ1_CEPCN</name>
<keyword evidence="3" id="KW-1185">Reference proteome</keyword>
<dbReference type="GeneID" id="107265949"/>
<dbReference type="AlphaFoldDB" id="A0AAJ7VZJ1"/>
<dbReference type="InterPro" id="IPR022041">
    <property type="entry name" value="Methyltransf_FA"/>
</dbReference>
<feature type="non-terminal residue" evidence="4">
    <location>
        <position position="209"/>
    </location>
</feature>
<feature type="domain" description="Farnesoic acid O-methyl transferase" evidence="2">
    <location>
        <begin position="72"/>
        <end position="185"/>
    </location>
</feature>
<evidence type="ECO:0000313" key="3">
    <source>
        <dbReference type="Proteomes" id="UP000694920"/>
    </source>
</evidence>
<organism evidence="3 4">
    <name type="scientific">Cephus cinctus</name>
    <name type="common">Wheat stem sawfly</name>
    <dbReference type="NCBI Taxonomy" id="211228"/>
    <lineage>
        <taxon>Eukaryota</taxon>
        <taxon>Metazoa</taxon>
        <taxon>Ecdysozoa</taxon>
        <taxon>Arthropoda</taxon>
        <taxon>Hexapoda</taxon>
        <taxon>Insecta</taxon>
        <taxon>Pterygota</taxon>
        <taxon>Neoptera</taxon>
        <taxon>Endopterygota</taxon>
        <taxon>Hymenoptera</taxon>
        <taxon>Cephoidea</taxon>
        <taxon>Cephidae</taxon>
        <taxon>Cephus</taxon>
    </lineage>
</organism>
<dbReference type="RefSeq" id="XP_024938974.1">
    <property type="nucleotide sequence ID" value="XM_025083206.1"/>
</dbReference>
<proteinExistence type="predicted"/>
<evidence type="ECO:0000259" key="2">
    <source>
        <dbReference type="Pfam" id="PF12248"/>
    </source>
</evidence>
<dbReference type="Proteomes" id="UP000694920">
    <property type="component" value="Unplaced"/>
</dbReference>
<keyword evidence="1" id="KW-1133">Transmembrane helix</keyword>
<sequence>MSQNYVTLIVFVAIGLQICEHAMGWIIVMRVRRRIIKIVQTFKNFFFKLKPSLFTAFQEYRFDANQWLQLSNIGSWNTLIFSIRTQKEARFLVCFTLNQTSRFCYGVFIGTHSNTKSSINQCDDVSLRSCRLLKIEQTENILSAKEWRTFILKLSESPGEIQIYSNDRLVMSTPMQEEINQNYLLLKAKLATDGLLRLHKCNQLEYSYK</sequence>
<keyword evidence="1" id="KW-0812">Transmembrane</keyword>
<keyword evidence="1" id="KW-0472">Membrane</keyword>
<dbReference type="KEGG" id="ccin:107265949"/>
<feature type="transmembrane region" description="Helical" evidence="1">
    <location>
        <begin position="6"/>
        <end position="28"/>
    </location>
</feature>
<reference evidence="4" key="1">
    <citation type="submission" date="2025-08" db="UniProtKB">
        <authorList>
            <consortium name="RefSeq"/>
        </authorList>
    </citation>
    <scope>IDENTIFICATION</scope>
</reference>